<evidence type="ECO:0000256" key="2">
    <source>
        <dbReference type="ARBA" id="ARBA00022729"/>
    </source>
</evidence>
<evidence type="ECO:0000313" key="7">
    <source>
        <dbReference type="Proteomes" id="UP000507470"/>
    </source>
</evidence>
<organism evidence="6 7">
    <name type="scientific">Mytilus coruscus</name>
    <name type="common">Sea mussel</name>
    <dbReference type="NCBI Taxonomy" id="42192"/>
    <lineage>
        <taxon>Eukaryota</taxon>
        <taxon>Metazoa</taxon>
        <taxon>Spiralia</taxon>
        <taxon>Lophotrochozoa</taxon>
        <taxon>Mollusca</taxon>
        <taxon>Bivalvia</taxon>
        <taxon>Autobranchia</taxon>
        <taxon>Pteriomorphia</taxon>
        <taxon>Mytilida</taxon>
        <taxon>Mytiloidea</taxon>
        <taxon>Mytilidae</taxon>
        <taxon>Mytilinae</taxon>
        <taxon>Mytilus</taxon>
    </lineage>
</organism>
<dbReference type="OrthoDB" id="10252235at2759"/>
<evidence type="ECO:0000313" key="6">
    <source>
        <dbReference type="EMBL" id="CAC5409126.1"/>
    </source>
</evidence>
<evidence type="ECO:0000259" key="5">
    <source>
        <dbReference type="Pfam" id="PF02872"/>
    </source>
</evidence>
<dbReference type="Gene3D" id="3.90.780.10">
    <property type="entry name" value="5'-Nucleotidase, C-terminal domain"/>
    <property type="match status" value="1"/>
</dbReference>
<dbReference type="InterPro" id="IPR004843">
    <property type="entry name" value="Calcineurin-like_PHP"/>
</dbReference>
<dbReference type="InterPro" id="IPR006179">
    <property type="entry name" value="5_nucleotidase/apyrase"/>
</dbReference>
<keyword evidence="3" id="KW-0547">Nucleotide-binding</keyword>
<dbReference type="PANTHER" id="PTHR11575">
    <property type="entry name" value="5'-NUCLEOTIDASE-RELATED"/>
    <property type="match status" value="1"/>
</dbReference>
<evidence type="ECO:0000256" key="3">
    <source>
        <dbReference type="RuleBase" id="RU362119"/>
    </source>
</evidence>
<dbReference type="EMBL" id="CACVKT020007640">
    <property type="protein sequence ID" value="CAC5409126.1"/>
    <property type="molecule type" value="Genomic_DNA"/>
</dbReference>
<dbReference type="Pfam" id="PF02872">
    <property type="entry name" value="5_nucleotid_C"/>
    <property type="match status" value="1"/>
</dbReference>
<protein>
    <submittedName>
        <fullName evidence="6">E3.1.3.5</fullName>
        <ecNumber evidence="6">3.1.3.5</ecNumber>
    </submittedName>
</protein>
<keyword evidence="2" id="KW-0732">Signal</keyword>
<accession>A0A6J8DLW6</accession>
<feature type="domain" description="Calcineurin-like phosphoesterase" evidence="4">
    <location>
        <begin position="7"/>
        <end position="212"/>
    </location>
</feature>
<dbReference type="Gene3D" id="3.60.21.10">
    <property type="match status" value="1"/>
</dbReference>
<keyword evidence="7" id="KW-1185">Reference proteome</keyword>
<dbReference type="AlphaFoldDB" id="A0A6J8DLW6"/>
<dbReference type="GO" id="GO:0009166">
    <property type="term" value="P:nucleotide catabolic process"/>
    <property type="evidence" value="ECO:0007669"/>
    <property type="project" value="InterPro"/>
</dbReference>
<keyword evidence="3 6" id="KW-0378">Hydrolase</keyword>
<evidence type="ECO:0000259" key="4">
    <source>
        <dbReference type="Pfam" id="PF00149"/>
    </source>
</evidence>
<dbReference type="InterPro" id="IPR036907">
    <property type="entry name" value="5'-Nucleotdase_C_sf"/>
</dbReference>
<dbReference type="EC" id="3.1.3.5" evidence="6"/>
<dbReference type="PANTHER" id="PTHR11575:SF48">
    <property type="entry name" value="5'-NUCLEOTIDASE"/>
    <property type="match status" value="1"/>
</dbReference>
<feature type="domain" description="5'-Nucleotidase C-terminal" evidence="5">
    <location>
        <begin position="264"/>
        <end position="411"/>
    </location>
</feature>
<dbReference type="Pfam" id="PF00149">
    <property type="entry name" value="Metallophos"/>
    <property type="match status" value="1"/>
</dbReference>
<reference evidence="6 7" key="1">
    <citation type="submission" date="2020-06" db="EMBL/GenBank/DDBJ databases">
        <authorList>
            <person name="Li R."/>
            <person name="Bekaert M."/>
        </authorList>
    </citation>
    <scope>NUCLEOTIDE SEQUENCE [LARGE SCALE GENOMIC DNA]</scope>
    <source>
        <strain evidence="7">wild</strain>
    </source>
</reference>
<evidence type="ECO:0000256" key="1">
    <source>
        <dbReference type="ARBA" id="ARBA00006654"/>
    </source>
</evidence>
<sequence length="561" mass="63653">MSGQAITIIHFNDVYNIEPQKDEPKGGAARMASYIKSCQELNPVVLFSGDILNPSLMSIFMKGDQMIPIINSLNVQCAVFGNHDFDFGVDHLQEFMMKTKGCTWLLSNVIDNLSEKSLANGKTQHIIKTHGIKIGLIGLVEHEWIDTLATLDPEDVTFEDYIERGNELTRSLKEQGVDMIIALTHMRTPNDRRLAENIDDIDLILGGHDHDYSLEVVNVDIERVDLDSSIPEDPQIQKIVAHLNEEISEKMDEHMGITHVDMDGRFKTIRTMETNLGNFVTDIMLEISKADCALLNSGTFRSDRIHPKGEFKLRDLLTILPLVDNLVVIECTGAEVVEALENGVSKYPSLEGRFPQVAGINYGFDPSKPPGERVDPELVQIQDQYIHLNKKYLLCTKEYIADGKDGYEVFKNCPVAIDSEKLMTLSTAVRNHFESVQILQGAKKCKSGHRQSLISLVRRESLVKQASLEWHIPHQLVRQMSVHDVECEKSHLCPKVEGRIFLYDDQKRDIMKMTKVEIPMSLSDEIIPEEEEEDAKEKDEDEEECLQKTKIKIDYVDIHTL</sequence>
<dbReference type="PRINTS" id="PR01607">
    <property type="entry name" value="APYRASEFAMLY"/>
</dbReference>
<dbReference type="GO" id="GO:0008253">
    <property type="term" value="F:5'-nucleotidase activity"/>
    <property type="evidence" value="ECO:0007669"/>
    <property type="project" value="UniProtKB-EC"/>
</dbReference>
<dbReference type="SUPFAM" id="SSF55816">
    <property type="entry name" value="5'-nucleotidase (syn. UDP-sugar hydrolase), C-terminal domain"/>
    <property type="match status" value="1"/>
</dbReference>
<dbReference type="InterPro" id="IPR029052">
    <property type="entry name" value="Metallo-depent_PP-like"/>
</dbReference>
<gene>
    <name evidence="6" type="ORF">MCOR_42454</name>
</gene>
<name>A0A6J8DLW6_MYTCO</name>
<dbReference type="GO" id="GO:0000166">
    <property type="term" value="F:nucleotide binding"/>
    <property type="evidence" value="ECO:0007669"/>
    <property type="project" value="UniProtKB-KW"/>
</dbReference>
<dbReference type="Proteomes" id="UP000507470">
    <property type="component" value="Unassembled WGS sequence"/>
</dbReference>
<dbReference type="SUPFAM" id="SSF56300">
    <property type="entry name" value="Metallo-dependent phosphatases"/>
    <property type="match status" value="1"/>
</dbReference>
<comment type="similarity">
    <text evidence="1 3">Belongs to the 5'-nucleotidase family.</text>
</comment>
<proteinExistence type="inferred from homology"/>
<dbReference type="InterPro" id="IPR008334">
    <property type="entry name" value="5'-Nucleotdase_C"/>
</dbReference>